<reference evidence="2 4" key="1">
    <citation type="submission" date="2018-11" db="EMBL/GenBank/DDBJ databases">
        <title>Genome squencing of methanotrophic bacteria isolated from alkaline groundwater in Korea.</title>
        <authorList>
            <person name="Nguyen L.N."/>
        </authorList>
    </citation>
    <scope>NUCLEOTIDE SEQUENCE [LARGE SCALE GENOMIC DNA]</scope>
    <source>
        <strain evidence="2 4">GW6</strain>
    </source>
</reference>
<dbReference type="EMBL" id="CP034086">
    <property type="protein sequence ID" value="AZG77896.1"/>
    <property type="molecule type" value="Genomic_DNA"/>
</dbReference>
<dbReference type="AlphaFoldDB" id="A0A3G8M7M2"/>
<reference evidence="3 5" key="3">
    <citation type="journal article" date="2021" name="AMB Express">
        <title>Isolation and characterisation of Methylocystis spp. for poly-3-hydroxybutyrate production using waste methane feedstocks.</title>
        <authorList>
            <person name="Rumah B.L."/>
            <person name="Stead C.E."/>
            <person name="Claxton Stevens B.H."/>
            <person name="Minton N.P."/>
            <person name="Grosse-Honebrink A."/>
            <person name="Zhang Y."/>
        </authorList>
    </citation>
    <scope>NUCLEOTIDE SEQUENCE [LARGE SCALE GENOMIC DNA]</scope>
    <source>
        <strain evidence="3 5">BRCS1</strain>
    </source>
</reference>
<sequence>MNKYAIMTAALLVAGMISPAFADCDVHNADEDKQAKCAEKCDDEYLARKMNYGANQSEVRANKKACDAACGCPQNTKEQ</sequence>
<dbReference type="Proteomes" id="UP000273982">
    <property type="component" value="Chromosome"/>
</dbReference>
<feature type="chain" id="PRO_5044594216" evidence="1">
    <location>
        <begin position="23"/>
        <end position="79"/>
    </location>
</feature>
<accession>A0A3G8M7M2</accession>
<feature type="signal peptide" evidence="1">
    <location>
        <begin position="1"/>
        <end position="22"/>
    </location>
</feature>
<evidence type="ECO:0000313" key="4">
    <source>
        <dbReference type="Proteomes" id="UP000273982"/>
    </source>
</evidence>
<dbReference type="KEGG" id="mros:EHO51_14780"/>
<reference evidence="5" key="2">
    <citation type="submission" date="2019-09" db="EMBL/GenBank/DDBJ databases">
        <title>Isolation and complete genome sequencing of Methylocystis species.</title>
        <authorList>
            <person name="Rumah B.L."/>
            <person name="Stead C.E."/>
            <person name="Stevens B.C."/>
            <person name="Minton N.P."/>
            <person name="Grosse-Honebrink A."/>
            <person name="Zhang Y."/>
        </authorList>
    </citation>
    <scope>NUCLEOTIDE SEQUENCE [LARGE SCALE GENOMIC DNA]</scope>
    <source>
        <strain evidence="5">BRCS1</strain>
    </source>
</reference>
<gene>
    <name evidence="2" type="ORF">EHO51_14780</name>
    <name evidence="3" type="ORF">F7D13_09180</name>
</gene>
<name>A0A3G8M7M2_9HYPH</name>
<evidence type="ECO:0000256" key="1">
    <source>
        <dbReference type="SAM" id="SignalP"/>
    </source>
</evidence>
<keyword evidence="5" id="KW-1185">Reference proteome</keyword>
<dbReference type="Proteomes" id="UP000424673">
    <property type="component" value="Chromosome"/>
</dbReference>
<evidence type="ECO:0000313" key="5">
    <source>
        <dbReference type="Proteomes" id="UP000424673"/>
    </source>
</evidence>
<dbReference type="EMBL" id="CP044328">
    <property type="protein sequence ID" value="QGM94183.1"/>
    <property type="molecule type" value="Genomic_DNA"/>
</dbReference>
<organism evidence="2 4">
    <name type="scientific">Methylocystis rosea</name>
    <dbReference type="NCBI Taxonomy" id="173366"/>
    <lineage>
        <taxon>Bacteria</taxon>
        <taxon>Pseudomonadati</taxon>
        <taxon>Pseudomonadota</taxon>
        <taxon>Alphaproteobacteria</taxon>
        <taxon>Hyphomicrobiales</taxon>
        <taxon>Methylocystaceae</taxon>
        <taxon>Methylocystis</taxon>
    </lineage>
</organism>
<evidence type="ECO:0000313" key="2">
    <source>
        <dbReference type="EMBL" id="AZG77896.1"/>
    </source>
</evidence>
<dbReference type="RefSeq" id="WP_029648648.1">
    <property type="nucleotide sequence ID" value="NZ_CP034086.1"/>
</dbReference>
<protein>
    <submittedName>
        <fullName evidence="2">Uncharacterized protein</fullName>
    </submittedName>
</protein>
<keyword evidence="1" id="KW-0732">Signal</keyword>
<evidence type="ECO:0000313" key="3">
    <source>
        <dbReference type="EMBL" id="QGM94183.1"/>
    </source>
</evidence>
<proteinExistence type="predicted"/>